<comment type="caution">
    <text evidence="2">The sequence shown here is derived from an EMBL/GenBank/DDBJ whole genome shotgun (WGS) entry which is preliminary data.</text>
</comment>
<keyword evidence="3" id="KW-1185">Reference proteome</keyword>
<evidence type="ECO:0000256" key="1">
    <source>
        <dbReference type="SAM" id="SignalP"/>
    </source>
</evidence>
<protein>
    <submittedName>
        <fullName evidence="2">IgA peptidase M64</fullName>
    </submittedName>
</protein>
<evidence type="ECO:0000313" key="3">
    <source>
        <dbReference type="Proteomes" id="UP000239203"/>
    </source>
</evidence>
<reference evidence="2 3" key="1">
    <citation type="submission" date="2018-02" db="EMBL/GenBank/DDBJ databases">
        <title>Genomic Encyclopedia of Archaeal and Bacterial Type Strains, Phase II (KMG-II): from individual species to whole genera.</title>
        <authorList>
            <person name="Goeker M."/>
        </authorList>
    </citation>
    <scope>NUCLEOTIDE SEQUENCE [LARGE SCALE GENOMIC DNA]</scope>
    <source>
        <strain evidence="2 3">YU 961-1</strain>
    </source>
</reference>
<dbReference type="InterPro" id="IPR019026">
    <property type="entry name" value="Peptidase_M64_IgA"/>
</dbReference>
<dbReference type="Gene3D" id="3.40.390.10">
    <property type="entry name" value="Collagenase (Catalytic Domain)"/>
    <property type="match status" value="1"/>
</dbReference>
<dbReference type="Pfam" id="PF09471">
    <property type="entry name" value="Peptidase_M64"/>
    <property type="match status" value="2"/>
</dbReference>
<dbReference type="Proteomes" id="UP000239203">
    <property type="component" value="Unassembled WGS sequence"/>
</dbReference>
<proteinExistence type="predicted"/>
<dbReference type="GO" id="GO:0008237">
    <property type="term" value="F:metallopeptidase activity"/>
    <property type="evidence" value="ECO:0007669"/>
    <property type="project" value="InterPro"/>
</dbReference>
<dbReference type="EMBL" id="PTIX01000032">
    <property type="protein sequence ID" value="PPK63075.1"/>
    <property type="molecule type" value="Genomic_DNA"/>
</dbReference>
<sequence length="325" mass="34897">MRTVPLLAAVVLAAAMVGVHTADAAQDANSQPPTYSTVKEVFSPDGTITRTRVTLPVPTESFAPVVADVVPVQQTGPSSSRFDLVFVGDGYTAAEMATYHQHVVNRWNELTQVEPFRSMKGSFNVWQVNVVSPESGVDNEPSRGVRRNTALDMYFWCDDIERLLCVDEAKAKRYAALAPAVDQVLAVGNSTKYGGAGGGVATSSGGNAQSGQVVAHELGHSIGGLADEYDVPNDLYTGREPQEANVSVYSSSSMARYRTKWYSYLGKPSPDGGVVGTFQGAYYYKRGIYRPTENSLMRTLGRPFNLIGLDAMKAAIAKKAPGVRG</sequence>
<feature type="chain" id="PRO_5015527903" evidence="1">
    <location>
        <begin position="25"/>
        <end position="325"/>
    </location>
</feature>
<organism evidence="2 3">
    <name type="scientific">Actinokineospora auranticolor</name>
    <dbReference type="NCBI Taxonomy" id="155976"/>
    <lineage>
        <taxon>Bacteria</taxon>
        <taxon>Bacillati</taxon>
        <taxon>Actinomycetota</taxon>
        <taxon>Actinomycetes</taxon>
        <taxon>Pseudonocardiales</taxon>
        <taxon>Pseudonocardiaceae</taxon>
        <taxon>Actinokineospora</taxon>
    </lineage>
</organism>
<dbReference type="RefSeq" id="WP_104483022.1">
    <property type="nucleotide sequence ID" value="NZ_CP154825.1"/>
</dbReference>
<accession>A0A2S6GCV8</accession>
<feature type="signal peptide" evidence="1">
    <location>
        <begin position="1"/>
        <end position="24"/>
    </location>
</feature>
<gene>
    <name evidence="2" type="ORF">CLV40_1328</name>
</gene>
<dbReference type="InterPro" id="IPR024079">
    <property type="entry name" value="MetalloPept_cat_dom_sf"/>
</dbReference>
<keyword evidence="1" id="KW-0732">Signal</keyword>
<evidence type="ECO:0000313" key="2">
    <source>
        <dbReference type="EMBL" id="PPK63075.1"/>
    </source>
</evidence>
<name>A0A2S6GCV8_9PSEU</name>
<dbReference type="OrthoDB" id="4523226at2"/>
<dbReference type="AlphaFoldDB" id="A0A2S6GCV8"/>